<organism evidence="2 3">
    <name type="scientific">Quadrisphaera granulorum</name>
    <dbReference type="NCBI Taxonomy" id="317664"/>
    <lineage>
        <taxon>Bacteria</taxon>
        <taxon>Bacillati</taxon>
        <taxon>Actinomycetota</taxon>
        <taxon>Actinomycetes</taxon>
        <taxon>Kineosporiales</taxon>
        <taxon>Kineosporiaceae</taxon>
        <taxon>Quadrisphaera</taxon>
    </lineage>
</organism>
<evidence type="ECO:0000313" key="3">
    <source>
        <dbReference type="Proteomes" id="UP000245469"/>
    </source>
</evidence>
<keyword evidence="1" id="KW-0472">Membrane</keyword>
<feature type="transmembrane region" description="Helical" evidence="1">
    <location>
        <begin position="6"/>
        <end position="26"/>
    </location>
</feature>
<dbReference type="RefSeq" id="WP_170131434.1">
    <property type="nucleotide sequence ID" value="NZ_QGDQ01000011.1"/>
</dbReference>
<evidence type="ECO:0000313" key="2">
    <source>
        <dbReference type="EMBL" id="PWJ53654.1"/>
    </source>
</evidence>
<keyword evidence="1" id="KW-1133">Transmembrane helix</keyword>
<name>A0A316A9V9_9ACTN</name>
<comment type="caution">
    <text evidence="2">The sequence shown here is derived from an EMBL/GenBank/DDBJ whole genome shotgun (WGS) entry which is preliminary data.</text>
</comment>
<dbReference type="Proteomes" id="UP000245469">
    <property type="component" value="Unassembled WGS sequence"/>
</dbReference>
<protein>
    <submittedName>
        <fullName evidence="2">Uncharacterized protein</fullName>
    </submittedName>
</protein>
<dbReference type="AlphaFoldDB" id="A0A316A9V9"/>
<evidence type="ECO:0000256" key="1">
    <source>
        <dbReference type="SAM" id="Phobius"/>
    </source>
</evidence>
<dbReference type="EMBL" id="QGDQ01000011">
    <property type="protein sequence ID" value="PWJ53654.1"/>
    <property type="molecule type" value="Genomic_DNA"/>
</dbReference>
<reference evidence="2 3" key="1">
    <citation type="submission" date="2018-03" db="EMBL/GenBank/DDBJ databases">
        <title>Genomic Encyclopedia of Archaeal and Bacterial Type Strains, Phase II (KMG-II): from individual species to whole genera.</title>
        <authorList>
            <person name="Goeker M."/>
        </authorList>
    </citation>
    <scope>NUCLEOTIDE SEQUENCE [LARGE SCALE GENOMIC DNA]</scope>
    <source>
        <strain evidence="2 3">DSM 44889</strain>
    </source>
</reference>
<keyword evidence="3" id="KW-1185">Reference proteome</keyword>
<keyword evidence="1" id="KW-0812">Transmembrane</keyword>
<sequence length="50" mass="5561">MIYGMPGLWLLALLVGAGLAAVLLWLGRTQREARTEVARGRRTGRMPQPR</sequence>
<accession>A0A316A9V9</accession>
<gene>
    <name evidence="2" type="ORF">BXY45_11157</name>
</gene>
<proteinExistence type="predicted"/>